<protein>
    <recommendedName>
        <fullName evidence="2">DUF6532 domain-containing protein</fullName>
    </recommendedName>
</protein>
<dbReference type="AlphaFoldDB" id="A0AAD4E3U5"/>
<accession>A0AAD4E3U5</accession>
<dbReference type="EMBL" id="JABBWK010000034">
    <property type="protein sequence ID" value="KAG1899092.1"/>
    <property type="molecule type" value="Genomic_DNA"/>
</dbReference>
<feature type="compositionally biased region" description="Basic and acidic residues" evidence="1">
    <location>
        <begin position="18"/>
        <end position="33"/>
    </location>
</feature>
<name>A0AAD4E3U5_9AGAM</name>
<feature type="compositionally biased region" description="Polar residues" evidence="1">
    <location>
        <begin position="81"/>
        <end position="91"/>
    </location>
</feature>
<dbReference type="Proteomes" id="UP001195769">
    <property type="component" value="Unassembled WGS sequence"/>
</dbReference>
<feature type="region of interest" description="Disordered" evidence="1">
    <location>
        <begin position="320"/>
        <end position="345"/>
    </location>
</feature>
<comment type="caution">
    <text evidence="3">The sequence shown here is derived from an EMBL/GenBank/DDBJ whole genome shotgun (WGS) entry which is preliminary data.</text>
</comment>
<keyword evidence="4" id="KW-1185">Reference proteome</keyword>
<evidence type="ECO:0000256" key="1">
    <source>
        <dbReference type="SAM" id="MobiDB-lite"/>
    </source>
</evidence>
<dbReference type="RefSeq" id="XP_041224668.1">
    <property type="nucleotide sequence ID" value="XM_041367231.1"/>
</dbReference>
<dbReference type="Pfam" id="PF20149">
    <property type="entry name" value="DUF6532"/>
    <property type="match status" value="1"/>
</dbReference>
<evidence type="ECO:0000313" key="3">
    <source>
        <dbReference type="EMBL" id="KAG1899092.1"/>
    </source>
</evidence>
<feature type="domain" description="DUF6532" evidence="2">
    <location>
        <begin position="413"/>
        <end position="582"/>
    </location>
</feature>
<evidence type="ECO:0000259" key="2">
    <source>
        <dbReference type="Pfam" id="PF20149"/>
    </source>
</evidence>
<feature type="compositionally biased region" description="Acidic residues" evidence="1">
    <location>
        <begin position="257"/>
        <end position="283"/>
    </location>
</feature>
<reference evidence="3" key="1">
    <citation type="journal article" date="2020" name="New Phytol.">
        <title>Comparative genomics reveals dynamic genome evolution in host specialist ectomycorrhizal fungi.</title>
        <authorList>
            <person name="Lofgren L.A."/>
            <person name="Nguyen N.H."/>
            <person name="Vilgalys R."/>
            <person name="Ruytinx J."/>
            <person name="Liao H.L."/>
            <person name="Branco S."/>
            <person name="Kuo A."/>
            <person name="LaButti K."/>
            <person name="Lipzen A."/>
            <person name="Andreopoulos W."/>
            <person name="Pangilinan J."/>
            <person name="Riley R."/>
            <person name="Hundley H."/>
            <person name="Na H."/>
            <person name="Barry K."/>
            <person name="Grigoriev I.V."/>
            <person name="Stajich J.E."/>
            <person name="Kennedy P.G."/>
        </authorList>
    </citation>
    <scope>NUCLEOTIDE SEQUENCE</scope>
    <source>
        <strain evidence="3">FC203</strain>
    </source>
</reference>
<feature type="region of interest" description="Disordered" evidence="1">
    <location>
        <begin position="230"/>
        <end position="303"/>
    </location>
</feature>
<feature type="region of interest" description="Disordered" evidence="1">
    <location>
        <begin position="1"/>
        <end position="149"/>
    </location>
</feature>
<evidence type="ECO:0000313" key="4">
    <source>
        <dbReference type="Proteomes" id="UP001195769"/>
    </source>
</evidence>
<proteinExistence type="predicted"/>
<sequence length="583" mass="63125">MPAQRARGSPKKQKTKRKAADSDLGKTLIEGKAKRSRSQADTSLPAKPPQSIPDLDVGGRNSQLKRIGALLDAPGRATKPKGSTTLDSNAPVNPLTPIPPSKGRGSRSKAPPLYSASQPVVDFSAPPSRKQGKKAKNIAASSVKAPNQPSFVQRDDGEHFGFCPPIVPSHTKQVLNTSSITAKSAGQKPATTHVNILLQPDLSKTTSVNMMPHSQADLYANIDPSLQPIRQQAQGESSHCGASLPSIGQEAQADVSTSEDDTPSTDNADESDANEESDNDDSEIGWGGDHGCHSMHPGFSKEGISVSQPQAITRPSDFEFHHSDDAMNEPTKPDDVLQRHHKKNECPRLPDPAMLGLIHCQETQPINAKSRNSGVKANKVKLAKSKELTEGPKLTQLGWYPPQWKTFLEEVKAECCAQHAIENAFLDSIKDLPLSVTEALTTSLVEWLEAGNEVEAGIWPNHKTDMAKLLYEDLSTWRSNLKKIAISIMPSMYNLIPSAEVPPQARTAWVENTATELLDKSLFLRNGVDELGKTNNAAHPALKAAAITFFYTGSYCIAHRRPDIFKEELPLQSLALVCTAVSS</sequence>
<feature type="compositionally biased region" description="Basic residues" evidence="1">
    <location>
        <begin position="8"/>
        <end position="17"/>
    </location>
</feature>
<organism evidence="3 4">
    <name type="scientific">Suillus fuscotomentosus</name>
    <dbReference type="NCBI Taxonomy" id="1912939"/>
    <lineage>
        <taxon>Eukaryota</taxon>
        <taxon>Fungi</taxon>
        <taxon>Dikarya</taxon>
        <taxon>Basidiomycota</taxon>
        <taxon>Agaricomycotina</taxon>
        <taxon>Agaricomycetes</taxon>
        <taxon>Agaricomycetidae</taxon>
        <taxon>Boletales</taxon>
        <taxon>Suillineae</taxon>
        <taxon>Suillaceae</taxon>
        <taxon>Suillus</taxon>
    </lineage>
</organism>
<dbReference type="GeneID" id="64661529"/>
<dbReference type="InterPro" id="IPR045341">
    <property type="entry name" value="DUF6532"/>
</dbReference>
<gene>
    <name evidence="3" type="ORF">F5891DRAFT_1189906</name>
</gene>